<protein>
    <submittedName>
        <fullName evidence="1">Uncharacterized protein</fullName>
    </submittedName>
</protein>
<comment type="caution">
    <text evidence="1">The sequence shown here is derived from an EMBL/GenBank/DDBJ whole genome shotgun (WGS) entry which is preliminary data.</text>
</comment>
<reference evidence="1 2" key="1">
    <citation type="journal article" date="2013" name="Genome Announc.">
        <title>Draft Genome Sequence of Cesiribacter andamanensis Strain AMV16T, Isolated from a Soil Sample from a Mud Volcano in the Andaman Islands, India.</title>
        <authorList>
            <person name="Shivaji S."/>
            <person name="Ara S."/>
            <person name="Begum Z."/>
            <person name="Srinivas T.N."/>
            <person name="Singh A."/>
            <person name="Kumar Pinnaka A."/>
        </authorList>
    </citation>
    <scope>NUCLEOTIDE SEQUENCE [LARGE SCALE GENOMIC DNA]</scope>
    <source>
        <strain evidence="1 2">AMV16</strain>
    </source>
</reference>
<evidence type="ECO:0000313" key="2">
    <source>
        <dbReference type="Proteomes" id="UP000011910"/>
    </source>
</evidence>
<organism evidence="1 2">
    <name type="scientific">Cesiribacter andamanensis AMV16</name>
    <dbReference type="NCBI Taxonomy" id="1279009"/>
    <lineage>
        <taxon>Bacteria</taxon>
        <taxon>Pseudomonadati</taxon>
        <taxon>Bacteroidota</taxon>
        <taxon>Cytophagia</taxon>
        <taxon>Cytophagales</taxon>
        <taxon>Cesiribacteraceae</taxon>
        <taxon>Cesiribacter</taxon>
    </lineage>
</organism>
<dbReference type="AlphaFoldDB" id="M7NTU0"/>
<gene>
    <name evidence="1" type="ORF">ADICEAN_02958</name>
</gene>
<evidence type="ECO:0000313" key="1">
    <source>
        <dbReference type="EMBL" id="EMR01889.1"/>
    </source>
</evidence>
<dbReference type="EMBL" id="AODQ01000083">
    <property type="protein sequence ID" value="EMR01889.1"/>
    <property type="molecule type" value="Genomic_DNA"/>
</dbReference>
<proteinExistence type="predicted"/>
<sequence length="87" mass="9597">MGAFYSRGVKKHVGYQQVILLQLPEGLAQGGTALHQVADHAHNARRSLLAKVQAQRFVAGKQQGLLPYGYAYRMGHPFFPLIQIGKP</sequence>
<accession>M7NTU0</accession>
<dbReference type="Proteomes" id="UP000011910">
    <property type="component" value="Unassembled WGS sequence"/>
</dbReference>
<name>M7NTU0_9BACT</name>
<keyword evidence="2" id="KW-1185">Reference proteome</keyword>